<reference evidence="4" key="1">
    <citation type="submission" date="2024-06" db="EMBL/GenBank/DDBJ databases">
        <authorList>
            <person name="Ryan C."/>
        </authorList>
    </citation>
    <scope>NUCLEOTIDE SEQUENCE [LARGE SCALE GENOMIC DNA]</scope>
</reference>
<dbReference type="SUPFAM" id="SSF49599">
    <property type="entry name" value="TRAF domain-like"/>
    <property type="match status" value="1"/>
</dbReference>
<dbReference type="InterPro" id="IPR008974">
    <property type="entry name" value="TRAF-like"/>
</dbReference>
<gene>
    <name evidence="3" type="ORF">URODEC1_LOCUS55260</name>
</gene>
<dbReference type="InterPro" id="IPR011333">
    <property type="entry name" value="SKP1/BTB/POZ_sf"/>
</dbReference>
<dbReference type="CDD" id="cd00121">
    <property type="entry name" value="MATH"/>
    <property type="match status" value="1"/>
</dbReference>
<accession>A0ABC9AH14</accession>
<feature type="domain" description="BTB" evidence="2">
    <location>
        <begin position="139"/>
        <end position="213"/>
    </location>
</feature>
<dbReference type="InterPro" id="IPR002083">
    <property type="entry name" value="MATH/TRAF_dom"/>
</dbReference>
<dbReference type="InterPro" id="IPR000210">
    <property type="entry name" value="BTB/POZ_dom"/>
</dbReference>
<dbReference type="Proteomes" id="UP001497457">
    <property type="component" value="Chromosome 21rd"/>
</dbReference>
<reference evidence="3 4" key="2">
    <citation type="submission" date="2024-10" db="EMBL/GenBank/DDBJ databases">
        <authorList>
            <person name="Ryan C."/>
        </authorList>
    </citation>
    <scope>NUCLEOTIDE SEQUENCE [LARGE SCALE GENOMIC DNA]</scope>
</reference>
<organism evidence="3 4">
    <name type="scientific">Urochloa decumbens</name>
    <dbReference type="NCBI Taxonomy" id="240449"/>
    <lineage>
        <taxon>Eukaryota</taxon>
        <taxon>Viridiplantae</taxon>
        <taxon>Streptophyta</taxon>
        <taxon>Embryophyta</taxon>
        <taxon>Tracheophyta</taxon>
        <taxon>Spermatophyta</taxon>
        <taxon>Magnoliopsida</taxon>
        <taxon>Liliopsida</taxon>
        <taxon>Poales</taxon>
        <taxon>Poaceae</taxon>
        <taxon>PACMAD clade</taxon>
        <taxon>Panicoideae</taxon>
        <taxon>Panicodae</taxon>
        <taxon>Paniceae</taxon>
        <taxon>Melinidinae</taxon>
        <taxon>Urochloa</taxon>
    </lineage>
</organism>
<evidence type="ECO:0000256" key="1">
    <source>
        <dbReference type="ARBA" id="ARBA00004906"/>
    </source>
</evidence>
<dbReference type="Gene3D" id="3.30.710.10">
    <property type="entry name" value="Potassium Channel Kv1.1, Chain A"/>
    <property type="match status" value="2"/>
</dbReference>
<dbReference type="EMBL" id="OZ075131">
    <property type="protein sequence ID" value="CAL4979454.1"/>
    <property type="molecule type" value="Genomic_DNA"/>
</dbReference>
<protein>
    <recommendedName>
        <fullName evidence="2">BTB domain-containing protein</fullName>
    </recommendedName>
</protein>
<dbReference type="PANTHER" id="PTHR26379">
    <property type="entry name" value="BTB/POZ AND MATH DOMAIN-CONTAINING PROTEIN 1"/>
    <property type="match status" value="1"/>
</dbReference>
<dbReference type="SMART" id="SM00225">
    <property type="entry name" value="BTB"/>
    <property type="match status" value="1"/>
</dbReference>
<dbReference type="PROSITE" id="PS50097">
    <property type="entry name" value="BTB"/>
    <property type="match status" value="1"/>
</dbReference>
<keyword evidence="4" id="KW-1185">Reference proteome</keyword>
<evidence type="ECO:0000259" key="2">
    <source>
        <dbReference type="PROSITE" id="PS50097"/>
    </source>
</evidence>
<proteinExistence type="predicted"/>
<dbReference type="InterPro" id="IPR045005">
    <property type="entry name" value="BPM1-6"/>
</dbReference>
<evidence type="ECO:0000313" key="3">
    <source>
        <dbReference type="EMBL" id="CAL4979454.1"/>
    </source>
</evidence>
<sequence>MATASPAAAAAAAAAGRVATVATETITGTRVLVTIDGFSKLKEASEDGIGGWNIESDRFLTGGRSWYIELRPDGDRQRRRRSTCCNGFYILEELNPSPLLGESFQLRCDLSVLVGEIAAVRPPDMHRHLGSLLASQVGADVTFDVGGELFTAHKCILAARSPVFMAELFGPAPGKEKVHGNTAANPIRIDGIEPRVFRALLNFIYTESLPEVNGNKDKVAMAQGLLLAADRHGSHRLKDACVRVVKDLITKLEACVRVMKDLLTKVVNEGEDMDKVVVAQGMLIAADRYGMERLQWICGQVLCNRIDACTVMALLQLANSHGWQRLKEDCVRVIKDLLAKVAAN</sequence>
<dbReference type="Pfam" id="PF00651">
    <property type="entry name" value="BTB"/>
    <property type="match status" value="1"/>
</dbReference>
<dbReference type="PANTHER" id="PTHR26379:SF483">
    <property type="entry name" value="OS11G0619800 PROTEIN"/>
    <property type="match status" value="1"/>
</dbReference>
<name>A0ABC9AH14_9POAL</name>
<dbReference type="SUPFAM" id="SSF54695">
    <property type="entry name" value="POZ domain"/>
    <property type="match status" value="1"/>
</dbReference>
<dbReference type="Gene3D" id="2.60.210.10">
    <property type="entry name" value="Apoptosis, Tumor Necrosis Factor Receptor Associated Protein 2, Chain A"/>
    <property type="match status" value="1"/>
</dbReference>
<comment type="pathway">
    <text evidence="1">Protein modification; protein ubiquitination.</text>
</comment>
<dbReference type="AlphaFoldDB" id="A0ABC9AH14"/>
<evidence type="ECO:0000313" key="4">
    <source>
        <dbReference type="Proteomes" id="UP001497457"/>
    </source>
</evidence>